<gene>
    <name evidence="2" type="ORF">LCGC14_2960500</name>
</gene>
<feature type="domain" description="Helix-turn-helix" evidence="1">
    <location>
        <begin position="10"/>
        <end position="59"/>
    </location>
</feature>
<dbReference type="Pfam" id="PF12728">
    <property type="entry name" value="HTH_17"/>
    <property type="match status" value="1"/>
</dbReference>
<dbReference type="SUPFAM" id="SSF46955">
    <property type="entry name" value="Putative DNA-binding domain"/>
    <property type="match status" value="1"/>
</dbReference>
<dbReference type="EMBL" id="LAZR01059909">
    <property type="protein sequence ID" value="KKK66796.1"/>
    <property type="molecule type" value="Genomic_DNA"/>
</dbReference>
<evidence type="ECO:0000313" key="2">
    <source>
        <dbReference type="EMBL" id="KKK66796.1"/>
    </source>
</evidence>
<name>A0A0F9A3P8_9ZZZZ</name>
<dbReference type="AlphaFoldDB" id="A0A0F9A3P8"/>
<evidence type="ECO:0000259" key="1">
    <source>
        <dbReference type="Pfam" id="PF12728"/>
    </source>
</evidence>
<dbReference type="InterPro" id="IPR009061">
    <property type="entry name" value="DNA-bd_dom_put_sf"/>
</dbReference>
<proteinExistence type="predicted"/>
<dbReference type="InterPro" id="IPR041657">
    <property type="entry name" value="HTH_17"/>
</dbReference>
<dbReference type="NCBIfam" id="TIGR01764">
    <property type="entry name" value="excise"/>
    <property type="match status" value="1"/>
</dbReference>
<comment type="caution">
    <text evidence="2">The sequence shown here is derived from an EMBL/GenBank/DDBJ whole genome shotgun (WGS) entry which is preliminary data.</text>
</comment>
<accession>A0A0F9A3P8</accession>
<dbReference type="InterPro" id="IPR010093">
    <property type="entry name" value="SinI_DNA-bd"/>
</dbReference>
<sequence>MEVEGKRSPLLTVDEVVLLLRYSRSRIYKMARAGEIPSKQHVKGGKLLFDRAEIDEWIDTKLTPA</sequence>
<protein>
    <recommendedName>
        <fullName evidence="1">Helix-turn-helix domain-containing protein</fullName>
    </recommendedName>
</protein>
<dbReference type="GO" id="GO:0003677">
    <property type="term" value="F:DNA binding"/>
    <property type="evidence" value="ECO:0007669"/>
    <property type="project" value="InterPro"/>
</dbReference>
<organism evidence="2">
    <name type="scientific">marine sediment metagenome</name>
    <dbReference type="NCBI Taxonomy" id="412755"/>
    <lineage>
        <taxon>unclassified sequences</taxon>
        <taxon>metagenomes</taxon>
        <taxon>ecological metagenomes</taxon>
    </lineage>
</organism>
<reference evidence="2" key="1">
    <citation type="journal article" date="2015" name="Nature">
        <title>Complex archaea that bridge the gap between prokaryotes and eukaryotes.</title>
        <authorList>
            <person name="Spang A."/>
            <person name="Saw J.H."/>
            <person name="Jorgensen S.L."/>
            <person name="Zaremba-Niedzwiedzka K."/>
            <person name="Martijn J."/>
            <person name="Lind A.E."/>
            <person name="van Eijk R."/>
            <person name="Schleper C."/>
            <person name="Guy L."/>
            <person name="Ettema T.J."/>
        </authorList>
    </citation>
    <scope>NUCLEOTIDE SEQUENCE</scope>
</reference>